<dbReference type="Pfam" id="PF03167">
    <property type="entry name" value="UDG"/>
    <property type="match status" value="1"/>
</dbReference>
<accession>A0A329UX07</accession>
<evidence type="ECO:0000259" key="12">
    <source>
        <dbReference type="SMART" id="SM00986"/>
    </source>
</evidence>
<evidence type="ECO:0000313" key="13">
    <source>
        <dbReference type="EMBL" id="RAW67430.1"/>
    </source>
</evidence>
<evidence type="ECO:0000256" key="9">
    <source>
        <dbReference type="ARBA" id="ARBA00023004"/>
    </source>
</evidence>
<proteinExistence type="inferred from homology"/>
<evidence type="ECO:0000256" key="8">
    <source>
        <dbReference type="ARBA" id="ARBA00022801"/>
    </source>
</evidence>
<keyword evidence="8" id="KW-0378">Hydrolase</keyword>
<comment type="similarity">
    <text evidence="2">Belongs to the uracil-DNA glycosylase (UDG) superfamily. Type 4 (UDGa) family.</text>
</comment>
<dbReference type="EMBL" id="PRLF01000001">
    <property type="protein sequence ID" value="RAW67430.1"/>
    <property type="molecule type" value="Genomic_DNA"/>
</dbReference>
<dbReference type="GO" id="GO:0046872">
    <property type="term" value="F:metal ion binding"/>
    <property type="evidence" value="ECO:0007669"/>
    <property type="project" value="UniProtKB-KW"/>
</dbReference>
<protein>
    <recommendedName>
        <fullName evidence="4">Type-4 uracil-DNA glycosylase</fullName>
        <ecNumber evidence="3">3.2.2.27</ecNumber>
    </recommendedName>
</protein>
<dbReference type="InterPro" id="IPR005273">
    <property type="entry name" value="Ura-DNA_glyco_family4"/>
</dbReference>
<evidence type="ECO:0000256" key="7">
    <source>
        <dbReference type="ARBA" id="ARBA00022763"/>
    </source>
</evidence>
<dbReference type="InterPro" id="IPR051536">
    <property type="entry name" value="UDG_Type-4/5"/>
</dbReference>
<evidence type="ECO:0000256" key="1">
    <source>
        <dbReference type="ARBA" id="ARBA00001400"/>
    </source>
</evidence>
<evidence type="ECO:0000256" key="2">
    <source>
        <dbReference type="ARBA" id="ARBA00006521"/>
    </source>
</evidence>
<dbReference type="GO" id="GO:0051539">
    <property type="term" value="F:4 iron, 4 sulfur cluster binding"/>
    <property type="evidence" value="ECO:0007669"/>
    <property type="project" value="UniProtKB-KW"/>
</dbReference>
<evidence type="ECO:0000256" key="10">
    <source>
        <dbReference type="ARBA" id="ARBA00023014"/>
    </source>
</evidence>
<dbReference type="SUPFAM" id="SSF52141">
    <property type="entry name" value="Uracil-DNA glycosylase-like"/>
    <property type="match status" value="1"/>
</dbReference>
<evidence type="ECO:0000313" key="14">
    <source>
        <dbReference type="Proteomes" id="UP000250550"/>
    </source>
</evidence>
<gene>
    <name evidence="13" type="ORF">C4N21_01785</name>
</gene>
<reference evidence="13 14" key="1">
    <citation type="submission" date="2018-02" db="EMBL/GenBank/DDBJ databases">
        <title>Complete genome sequencing of Faecalibacterium prausnitzii strains isolated from the human gut.</title>
        <authorList>
            <person name="Fitzgerald B.C."/>
            <person name="Shkoporov A.N."/>
            <person name="Ross P.R."/>
            <person name="Hill C."/>
        </authorList>
    </citation>
    <scope>NUCLEOTIDE SEQUENCE [LARGE SCALE GENOMIC DNA]</scope>
    <source>
        <strain evidence="13 14">APC924/119</strain>
    </source>
</reference>
<name>A0A329UX07_9FIRM</name>
<keyword evidence="5" id="KW-0004">4Fe-4S</keyword>
<dbReference type="PANTHER" id="PTHR33693:SF1">
    <property type="entry name" value="TYPE-4 URACIL-DNA GLYCOSYLASE"/>
    <property type="match status" value="1"/>
</dbReference>
<dbReference type="SMART" id="SM00987">
    <property type="entry name" value="UreE_C"/>
    <property type="match status" value="1"/>
</dbReference>
<dbReference type="SMART" id="SM00986">
    <property type="entry name" value="UDG"/>
    <property type="match status" value="1"/>
</dbReference>
<comment type="catalytic activity">
    <reaction evidence="1">
        <text>Hydrolyzes single-stranded DNA or mismatched double-stranded DNA and polynucleotides, releasing free uracil.</text>
        <dbReference type="EC" id="3.2.2.27"/>
    </reaction>
</comment>
<dbReference type="NCBIfam" id="TIGR00758">
    <property type="entry name" value="UDG_fam4"/>
    <property type="match status" value="1"/>
</dbReference>
<evidence type="ECO:0000256" key="6">
    <source>
        <dbReference type="ARBA" id="ARBA00022723"/>
    </source>
</evidence>
<dbReference type="GO" id="GO:0004844">
    <property type="term" value="F:uracil DNA N-glycosylase activity"/>
    <property type="evidence" value="ECO:0007669"/>
    <property type="project" value="UniProtKB-EC"/>
</dbReference>
<dbReference type="InterPro" id="IPR005122">
    <property type="entry name" value="Uracil-DNA_glycosylase-like"/>
</dbReference>
<feature type="domain" description="Uracil-DNA glycosylase-like" evidence="12">
    <location>
        <begin position="27"/>
        <end position="174"/>
    </location>
</feature>
<sequence length="190" mass="21323">MDMDTLKAECLACTRCELCATRTNVVFGQGVPDAEVLFVGEGPGQSEDEQGLPFVGRSGQLLDKYLFAIDLDRKKNCYIANIVKCRPPQNRDPLPAESEACMPWLREQFRLIQPKIVVCLGRVAAQRMIRQDFSVTREHGQIINKGGILFMGTFHPAALLRQPQNKPEAFADFTVLRDTIAAVCEHTYHK</sequence>
<dbReference type="Gene3D" id="3.40.470.10">
    <property type="entry name" value="Uracil-DNA glycosylase-like domain"/>
    <property type="match status" value="1"/>
</dbReference>
<evidence type="ECO:0000256" key="11">
    <source>
        <dbReference type="ARBA" id="ARBA00023204"/>
    </source>
</evidence>
<dbReference type="PANTHER" id="PTHR33693">
    <property type="entry name" value="TYPE-5 URACIL-DNA GLYCOSYLASE"/>
    <property type="match status" value="1"/>
</dbReference>
<comment type="caution">
    <text evidence="13">The sequence shown here is derived from an EMBL/GenBank/DDBJ whole genome shotgun (WGS) entry which is preliminary data.</text>
</comment>
<evidence type="ECO:0000256" key="3">
    <source>
        <dbReference type="ARBA" id="ARBA00012030"/>
    </source>
</evidence>
<organism evidence="13 14">
    <name type="scientific">Faecalibacterium prausnitzii</name>
    <dbReference type="NCBI Taxonomy" id="853"/>
    <lineage>
        <taxon>Bacteria</taxon>
        <taxon>Bacillati</taxon>
        <taxon>Bacillota</taxon>
        <taxon>Clostridia</taxon>
        <taxon>Eubacteriales</taxon>
        <taxon>Oscillospiraceae</taxon>
        <taxon>Faecalibacterium</taxon>
    </lineage>
</organism>
<keyword evidence="11" id="KW-0234">DNA repair</keyword>
<dbReference type="InterPro" id="IPR036895">
    <property type="entry name" value="Uracil-DNA_glycosylase-like_sf"/>
</dbReference>
<evidence type="ECO:0000256" key="5">
    <source>
        <dbReference type="ARBA" id="ARBA00022485"/>
    </source>
</evidence>
<keyword evidence="10" id="KW-0411">Iron-sulfur</keyword>
<keyword evidence="7" id="KW-0227">DNA damage</keyword>
<dbReference type="AlphaFoldDB" id="A0A329UX07"/>
<dbReference type="CDD" id="cd10030">
    <property type="entry name" value="UDG-F4_TTUDGA_SPO1dp_like"/>
    <property type="match status" value="1"/>
</dbReference>
<dbReference type="Proteomes" id="UP000250550">
    <property type="component" value="Unassembled WGS sequence"/>
</dbReference>
<keyword evidence="9" id="KW-0408">Iron</keyword>
<dbReference type="RefSeq" id="WP_112120844.1">
    <property type="nucleotide sequence ID" value="NZ_PRLF01000001.1"/>
</dbReference>
<dbReference type="EC" id="3.2.2.27" evidence="3"/>
<keyword evidence="6" id="KW-0479">Metal-binding</keyword>
<evidence type="ECO:0000256" key="4">
    <source>
        <dbReference type="ARBA" id="ARBA00019403"/>
    </source>
</evidence>
<dbReference type="GO" id="GO:0006281">
    <property type="term" value="P:DNA repair"/>
    <property type="evidence" value="ECO:0007669"/>
    <property type="project" value="UniProtKB-KW"/>
</dbReference>